<protein>
    <submittedName>
        <fullName evidence="1">Uncharacterized protein</fullName>
    </submittedName>
</protein>
<dbReference type="RefSeq" id="WP_198842922.1">
    <property type="nucleotide sequence ID" value="NZ_JAEHFJ010000014.1"/>
</dbReference>
<organism evidence="1 2">
    <name type="scientific">Aureibaculum flavum</name>
    <dbReference type="NCBI Taxonomy" id="2795986"/>
    <lineage>
        <taxon>Bacteria</taxon>
        <taxon>Pseudomonadati</taxon>
        <taxon>Bacteroidota</taxon>
        <taxon>Flavobacteriia</taxon>
        <taxon>Flavobacteriales</taxon>
        <taxon>Flavobacteriaceae</taxon>
        <taxon>Aureibaculum</taxon>
    </lineage>
</organism>
<evidence type="ECO:0000313" key="2">
    <source>
        <dbReference type="Proteomes" id="UP000623301"/>
    </source>
</evidence>
<dbReference type="Proteomes" id="UP000623301">
    <property type="component" value="Unassembled WGS sequence"/>
</dbReference>
<dbReference type="EMBL" id="JAEHFJ010000014">
    <property type="protein sequence ID" value="MBJ2176325.1"/>
    <property type="molecule type" value="Genomic_DNA"/>
</dbReference>
<evidence type="ECO:0000313" key="1">
    <source>
        <dbReference type="EMBL" id="MBJ2176325.1"/>
    </source>
</evidence>
<reference evidence="1 2" key="1">
    <citation type="submission" date="2020-12" db="EMBL/GenBank/DDBJ databases">
        <title>Aureibaculum luteum sp. nov. and Aureibaculum flavum sp. nov., novel members of the family Flavobacteriaceae isolated from Antarctic intertidal sediments.</title>
        <authorList>
            <person name="He X."/>
            <person name="Zhang X."/>
        </authorList>
    </citation>
    <scope>NUCLEOTIDE SEQUENCE [LARGE SCALE GENOMIC DNA]</scope>
    <source>
        <strain evidence="1 2">A20</strain>
    </source>
</reference>
<sequence>MKIETILKSKRNLIVMAIGILVFSASMQSQVTRDHRNKGGDDPFTRLKAEAKRTKTEKSNMKSVKITVNDPNWKGETKSKIKFVPFKLEDDKGRAISSGKRIVLKNGKAATAQEVINELNEIEKKLNAKGYSLRNKTSPIISKTVTSSAYLDGKRKMVPRSKGVLKKGTVLKNYMSLEKKVKIESSTSGGRTKTITLKPFSMYTEREKIEVNKYNYLTESGTIKAKKQKGARRFINIKPKQIGNLSPISEYKPSDKRANWNFGNPKTFQASIEGTLHRYAKIYPFDPKNPEKNKSEFNVSATGKVKGTLRENSMDILNASCGFYVPSNESKKMRANMQVKILGTTIFNKSTLHSQQASFSKVHAKSFDNSFEIEVPIVAGIDFVGLVGIRGEVGFEYNGEIHRTVAMVKGKPIVNLEGYGKAGIEFLKVFGGGVEGTLSFIKGELELQAYSGIFNQNSEQIVVGINHYFGYDINILKGSLNAYAEVCVPEFVPIYGGDCKRYKHNLFDWDGFSSSGTVDQGSATYTLANIAKYDEELVIIGN</sequence>
<comment type="caution">
    <text evidence="1">The sequence shown here is derived from an EMBL/GenBank/DDBJ whole genome shotgun (WGS) entry which is preliminary data.</text>
</comment>
<gene>
    <name evidence="1" type="ORF">JBL43_18885</name>
</gene>
<proteinExistence type="predicted"/>
<keyword evidence="2" id="KW-1185">Reference proteome</keyword>
<name>A0ABS0WWF0_9FLAO</name>
<accession>A0ABS0WWF0</accession>